<reference evidence="1" key="1">
    <citation type="journal article" date="2019" name="Sci. Rep.">
        <title>Draft genome of Tanacetum cinerariifolium, the natural source of mosquito coil.</title>
        <authorList>
            <person name="Yamashiro T."/>
            <person name="Shiraishi A."/>
            <person name="Satake H."/>
            <person name="Nakayama K."/>
        </authorList>
    </citation>
    <scope>NUCLEOTIDE SEQUENCE</scope>
</reference>
<feature type="non-terminal residue" evidence="1">
    <location>
        <position position="1"/>
    </location>
</feature>
<evidence type="ECO:0000313" key="1">
    <source>
        <dbReference type="EMBL" id="GFD38573.1"/>
    </source>
</evidence>
<organism evidence="1">
    <name type="scientific">Tanacetum cinerariifolium</name>
    <name type="common">Dalmatian daisy</name>
    <name type="synonym">Chrysanthemum cinerariifolium</name>
    <dbReference type="NCBI Taxonomy" id="118510"/>
    <lineage>
        <taxon>Eukaryota</taxon>
        <taxon>Viridiplantae</taxon>
        <taxon>Streptophyta</taxon>
        <taxon>Embryophyta</taxon>
        <taxon>Tracheophyta</taxon>
        <taxon>Spermatophyta</taxon>
        <taxon>Magnoliopsida</taxon>
        <taxon>eudicotyledons</taxon>
        <taxon>Gunneridae</taxon>
        <taxon>Pentapetalae</taxon>
        <taxon>asterids</taxon>
        <taxon>campanulids</taxon>
        <taxon>Asterales</taxon>
        <taxon>Asteraceae</taxon>
        <taxon>Asteroideae</taxon>
        <taxon>Anthemideae</taxon>
        <taxon>Anthemidinae</taxon>
        <taxon>Tanacetum</taxon>
    </lineage>
</organism>
<name>A0A699VW25_TANCI</name>
<comment type="caution">
    <text evidence="1">The sequence shown here is derived from an EMBL/GenBank/DDBJ whole genome shotgun (WGS) entry which is preliminary data.</text>
</comment>
<proteinExistence type="predicted"/>
<protein>
    <submittedName>
        <fullName evidence="1">Uncharacterized protein</fullName>
    </submittedName>
</protein>
<accession>A0A699VW25</accession>
<sequence>GGCGGSDGGGVGWGGRAAGVWCWLRCSEGGSGVMDGGEARGGE</sequence>
<dbReference type="AlphaFoldDB" id="A0A699VW25"/>
<dbReference type="EMBL" id="BKCJ011502504">
    <property type="protein sequence ID" value="GFD38573.1"/>
    <property type="molecule type" value="Genomic_DNA"/>
</dbReference>
<gene>
    <name evidence="1" type="ORF">Tci_910542</name>
</gene>